<dbReference type="GO" id="GO:0008999">
    <property type="term" value="F:protein-N-terminal-alanine acetyltransferase activity"/>
    <property type="evidence" value="ECO:0007669"/>
    <property type="project" value="UniProtKB-EC"/>
</dbReference>
<keyword evidence="1" id="KW-0963">Cytoplasm</keyword>
<dbReference type="AlphaFoldDB" id="A0A6N3CVG8"/>
<dbReference type="RefSeq" id="WP_021841811.1">
    <property type="nucleotide sequence ID" value="NZ_CALERR010000063.1"/>
</dbReference>
<comment type="similarity">
    <text evidence="1">Belongs to the acetyltransferase family. RimI subfamily.</text>
</comment>
<comment type="catalytic activity">
    <reaction evidence="1">
        <text>N-terminal L-alanyl-[ribosomal protein bS18] + acetyl-CoA = N-terminal N(alpha)-acetyl-L-alanyl-[ribosomal protein bS18] + CoA + H(+)</text>
        <dbReference type="Rhea" id="RHEA:43756"/>
        <dbReference type="Rhea" id="RHEA-COMP:10676"/>
        <dbReference type="Rhea" id="RHEA-COMP:10677"/>
        <dbReference type="ChEBI" id="CHEBI:15378"/>
        <dbReference type="ChEBI" id="CHEBI:57287"/>
        <dbReference type="ChEBI" id="CHEBI:57288"/>
        <dbReference type="ChEBI" id="CHEBI:64718"/>
        <dbReference type="ChEBI" id="CHEBI:83683"/>
        <dbReference type="EC" id="2.3.1.266"/>
    </reaction>
</comment>
<evidence type="ECO:0000256" key="1">
    <source>
        <dbReference type="RuleBase" id="RU363094"/>
    </source>
</evidence>
<dbReference type="NCBIfam" id="TIGR01575">
    <property type="entry name" value="rimI"/>
    <property type="match status" value="1"/>
</dbReference>
<dbReference type="EC" id="2.3.1.266" evidence="1"/>
<dbReference type="SUPFAM" id="SSF55729">
    <property type="entry name" value="Acyl-CoA N-acyltransferases (Nat)"/>
    <property type="match status" value="1"/>
</dbReference>
<gene>
    <name evidence="3" type="ORF">VRLFYP33_01449</name>
</gene>
<dbReference type="Gene3D" id="3.40.630.30">
    <property type="match status" value="1"/>
</dbReference>
<dbReference type="InterPro" id="IPR000182">
    <property type="entry name" value="GNAT_dom"/>
</dbReference>
<evidence type="ECO:0000313" key="3">
    <source>
        <dbReference type="EMBL" id="VYU20996.1"/>
    </source>
</evidence>
<dbReference type="Pfam" id="PF00583">
    <property type="entry name" value="Acetyltransf_1"/>
    <property type="match status" value="1"/>
</dbReference>
<dbReference type="EMBL" id="CACRUX010000054">
    <property type="protein sequence ID" value="VYU20996.1"/>
    <property type="molecule type" value="Genomic_DNA"/>
</dbReference>
<dbReference type="InterPro" id="IPR050276">
    <property type="entry name" value="MshD_Acetyltransferase"/>
</dbReference>
<feature type="domain" description="N-acetyltransferase" evidence="2">
    <location>
        <begin position="2"/>
        <end position="147"/>
    </location>
</feature>
<keyword evidence="3" id="KW-0808">Transferase</keyword>
<protein>
    <recommendedName>
        <fullName evidence="1">[Ribosomal protein bS18]-alanine N-acetyltransferase</fullName>
        <ecNumber evidence="1">2.3.1.266</ecNumber>
    </recommendedName>
</protein>
<dbReference type="InterPro" id="IPR016181">
    <property type="entry name" value="Acyl_CoA_acyltransferase"/>
</dbReference>
<accession>A0A6N3CVG8</accession>
<comment type="function">
    <text evidence="1">Acetylates the N-terminal alanine of ribosomal protein bS18.</text>
</comment>
<dbReference type="PANTHER" id="PTHR43617">
    <property type="entry name" value="L-AMINO ACID N-ACETYLTRANSFERASE"/>
    <property type="match status" value="1"/>
</dbReference>
<name>A0A6N3CVG8_9FIRM</name>
<comment type="subcellular location">
    <subcellularLocation>
        <location evidence="1">Cytoplasm</location>
    </subcellularLocation>
</comment>
<dbReference type="CDD" id="cd04301">
    <property type="entry name" value="NAT_SF"/>
    <property type="match status" value="1"/>
</dbReference>
<proteinExistence type="inferred from homology"/>
<dbReference type="InterPro" id="IPR006464">
    <property type="entry name" value="AcTrfase_RimI/Ard1"/>
</dbReference>
<dbReference type="PROSITE" id="PS51186">
    <property type="entry name" value="GNAT"/>
    <property type="match status" value="1"/>
</dbReference>
<reference evidence="3" key="1">
    <citation type="submission" date="2019-11" db="EMBL/GenBank/DDBJ databases">
        <authorList>
            <person name="Feng L."/>
        </authorList>
    </citation>
    <scope>NUCLEOTIDE SEQUENCE</scope>
    <source>
        <strain evidence="3">VrattiLFYP33</strain>
    </source>
</reference>
<organism evidence="3">
    <name type="scientific">Veillonella ratti</name>
    <dbReference type="NCBI Taxonomy" id="103892"/>
    <lineage>
        <taxon>Bacteria</taxon>
        <taxon>Bacillati</taxon>
        <taxon>Bacillota</taxon>
        <taxon>Negativicutes</taxon>
        <taxon>Veillonellales</taxon>
        <taxon>Veillonellaceae</taxon>
        <taxon>Veillonella</taxon>
    </lineage>
</organism>
<dbReference type="PANTHER" id="PTHR43617:SF35">
    <property type="entry name" value="[RIBOSOMAL PROTEIN BS18]-ALANINE N-ACETYLTRANSFERASE"/>
    <property type="match status" value="1"/>
</dbReference>
<evidence type="ECO:0000259" key="2">
    <source>
        <dbReference type="PROSITE" id="PS51186"/>
    </source>
</evidence>
<sequence>MINLRRAEAHDAEAIFEIEKACFSVPWSMEAIETELAETDQRMYMVIEVDDKVIGYAGAWLVLDEGQITNIAIAPEYRRDGYGAMMTRKLIRELFKKGMNEIFLEVRISNVAALTMYRRLGFTVKGLRKGYYTDPVEDAYIMSLIKEEEASV</sequence>
<dbReference type="GO" id="GO:0005737">
    <property type="term" value="C:cytoplasm"/>
    <property type="evidence" value="ECO:0007669"/>
    <property type="project" value="UniProtKB-SubCell"/>
</dbReference>